<evidence type="ECO:0000313" key="3">
    <source>
        <dbReference type="Proteomes" id="UP001161423"/>
    </source>
</evidence>
<keyword evidence="1" id="KW-0175">Coiled coil</keyword>
<reference evidence="2" key="2">
    <citation type="submission" date="2023-01" db="EMBL/GenBank/DDBJ databases">
        <title>Draft genome sequence of Methylophaga thalassica strain NBRC 102424.</title>
        <authorList>
            <person name="Sun Q."/>
            <person name="Mori K."/>
        </authorList>
    </citation>
    <scope>NUCLEOTIDE SEQUENCE</scope>
    <source>
        <strain evidence="2">NBRC 102424</strain>
    </source>
</reference>
<protein>
    <submittedName>
        <fullName evidence="2">Uncharacterized protein</fullName>
    </submittedName>
</protein>
<accession>A0ABQ5TSB8</accession>
<dbReference type="Proteomes" id="UP001161423">
    <property type="component" value="Unassembled WGS sequence"/>
</dbReference>
<dbReference type="RefSeq" id="WP_284722599.1">
    <property type="nucleotide sequence ID" value="NZ_BSND01000003.1"/>
</dbReference>
<sequence>MIIVSEDGKSFVEISCWEDIITRPKYEPKVDKEQVKLKAIIGKYYLSPKHPCGISSCGTAHNKGFLVVCQGGIETNIGHDCGRNIFGVDFKTLENQFNQDMNIQRYREKIKTYQSRIESYVENIENLKNGDIGGIATYEKVKWFMTKGFETNTLNALERKAKLKDNRIFELQKMDNRDIELARESGNYETHNKVQIGLLMGITAAIDYKKLKTLLQVHLSEEVDKFKSINADTLSYKDLQFWHNWANRLDKRIAQAKEIIGECKSFLNDKNISTIRSYKTHLSN</sequence>
<keyword evidence="3" id="KW-1185">Reference proteome</keyword>
<evidence type="ECO:0000313" key="2">
    <source>
        <dbReference type="EMBL" id="GLP99086.1"/>
    </source>
</evidence>
<comment type="caution">
    <text evidence="2">The sequence shown here is derived from an EMBL/GenBank/DDBJ whole genome shotgun (WGS) entry which is preliminary data.</text>
</comment>
<feature type="coiled-coil region" evidence="1">
    <location>
        <begin position="103"/>
        <end position="130"/>
    </location>
</feature>
<evidence type="ECO:0000256" key="1">
    <source>
        <dbReference type="SAM" id="Coils"/>
    </source>
</evidence>
<name>A0ABQ5TSB8_9GAMM</name>
<gene>
    <name evidence="2" type="ORF">GCM10007891_09400</name>
</gene>
<reference evidence="2" key="1">
    <citation type="journal article" date="2014" name="Int. J. Syst. Evol. Microbiol.">
        <title>Complete genome of a new Firmicutes species belonging to the dominant human colonic microbiota ('Ruminococcus bicirculans') reveals two chromosomes and a selective capacity to utilize plant glucans.</title>
        <authorList>
            <consortium name="NISC Comparative Sequencing Program"/>
            <person name="Wegmann U."/>
            <person name="Louis P."/>
            <person name="Goesmann A."/>
            <person name="Henrissat B."/>
            <person name="Duncan S.H."/>
            <person name="Flint H.J."/>
        </authorList>
    </citation>
    <scope>NUCLEOTIDE SEQUENCE</scope>
    <source>
        <strain evidence="2">NBRC 102424</strain>
    </source>
</reference>
<dbReference type="EMBL" id="BSND01000003">
    <property type="protein sequence ID" value="GLP99086.1"/>
    <property type="molecule type" value="Genomic_DNA"/>
</dbReference>
<proteinExistence type="predicted"/>
<organism evidence="2 3">
    <name type="scientific">Methylophaga thalassica</name>
    <dbReference type="NCBI Taxonomy" id="40223"/>
    <lineage>
        <taxon>Bacteria</taxon>
        <taxon>Pseudomonadati</taxon>
        <taxon>Pseudomonadota</taxon>
        <taxon>Gammaproteobacteria</taxon>
        <taxon>Thiotrichales</taxon>
        <taxon>Piscirickettsiaceae</taxon>
        <taxon>Methylophaga</taxon>
    </lineage>
</organism>